<evidence type="ECO:0000259" key="3">
    <source>
        <dbReference type="Pfam" id="PF24883"/>
    </source>
</evidence>
<feature type="domain" description="Nephrocystin 3-like N-terminal" evidence="3">
    <location>
        <begin position="59"/>
        <end position="232"/>
    </location>
</feature>
<dbReference type="PANTHER" id="PTHR10039:SF17">
    <property type="entry name" value="FUNGAL STAND N-TERMINAL GOODBYE DOMAIN-CONTAINING PROTEIN-RELATED"/>
    <property type="match status" value="1"/>
</dbReference>
<dbReference type="Gene3D" id="3.40.50.300">
    <property type="entry name" value="P-loop containing nucleotide triphosphate hydrolases"/>
    <property type="match status" value="1"/>
</dbReference>
<evidence type="ECO:0000313" key="4">
    <source>
        <dbReference type="EMBL" id="PPQ84421.1"/>
    </source>
</evidence>
<dbReference type="InParanoid" id="A0A409X113"/>
<protein>
    <recommendedName>
        <fullName evidence="3">Nephrocystin 3-like N-terminal domain-containing protein</fullName>
    </recommendedName>
</protein>
<evidence type="ECO:0000256" key="2">
    <source>
        <dbReference type="SAM" id="MobiDB-lite"/>
    </source>
</evidence>
<comment type="caution">
    <text evidence="4">The sequence shown here is derived from an EMBL/GenBank/DDBJ whole genome shotgun (WGS) entry which is preliminary data.</text>
</comment>
<dbReference type="InterPro" id="IPR056884">
    <property type="entry name" value="NPHP3-like_N"/>
</dbReference>
<dbReference type="SUPFAM" id="SSF52540">
    <property type="entry name" value="P-loop containing nucleoside triphosphate hydrolases"/>
    <property type="match status" value="1"/>
</dbReference>
<dbReference type="PANTHER" id="PTHR10039">
    <property type="entry name" value="AMELOGENIN"/>
    <property type="match status" value="1"/>
</dbReference>
<proteinExistence type="predicted"/>
<keyword evidence="5" id="KW-1185">Reference proteome</keyword>
<accession>A0A409X113</accession>
<dbReference type="OrthoDB" id="3262196at2759"/>
<gene>
    <name evidence="4" type="ORF">CVT25_011248</name>
</gene>
<dbReference type="EMBL" id="NHYD01002874">
    <property type="protein sequence ID" value="PPQ84421.1"/>
    <property type="molecule type" value="Genomic_DNA"/>
</dbReference>
<dbReference type="STRING" id="93625.A0A409X113"/>
<reference evidence="4 5" key="1">
    <citation type="journal article" date="2018" name="Evol. Lett.">
        <title>Horizontal gene cluster transfer increased hallucinogenic mushroom diversity.</title>
        <authorList>
            <person name="Reynolds H.T."/>
            <person name="Vijayakumar V."/>
            <person name="Gluck-Thaler E."/>
            <person name="Korotkin H.B."/>
            <person name="Matheny P.B."/>
            <person name="Slot J.C."/>
        </authorList>
    </citation>
    <scope>NUCLEOTIDE SEQUENCE [LARGE SCALE GENOMIC DNA]</scope>
    <source>
        <strain evidence="4 5">2631</strain>
    </source>
</reference>
<evidence type="ECO:0000313" key="5">
    <source>
        <dbReference type="Proteomes" id="UP000283269"/>
    </source>
</evidence>
<dbReference type="Proteomes" id="UP000283269">
    <property type="component" value="Unassembled WGS sequence"/>
</dbReference>
<keyword evidence="1" id="KW-0677">Repeat</keyword>
<evidence type="ECO:0000256" key="1">
    <source>
        <dbReference type="ARBA" id="ARBA00022737"/>
    </source>
</evidence>
<sequence length="711" mass="79504">MSFSNANNIVISGGTFINTHETGSVGSSSLALLSSKIASGAFHNSAERFDPPKCHPNTREAILQTIMNWLDDPAKLAQVMWIYGSAGVGKSAIAQSIAEMCFNSGKLVGSFFFGRGAPNRHTETLFISTLAYQLMQSLPQIRTSVLKTIEQDPQLFSLSLEDQMQKLIIGPLNSTVQDEDGGIDLRSRTATLIVIDGLDECDHSKAQRYVLDVLSASIKRIEIPVSILICCRPEQIIREAFNEEPLMSFTTRINLDNISDDTDVDIKTFLLSEFQSLKCNHPAKDHFPPIWPSVNEMTELILRSSGHFIYASTVIKYIGSRRHSPITRLSYILQQSIPATDTPFAALDALYQQILMGVDDLDSAFKIIATLLLENSSILPPTATSIELLHSFQPGMVKIALCDLHSIVHVPEGPEESLWMYHASFSDFLFDGERSGRFSLDGAATHAMLASAVLKLSTSSIKHFHTSVLLYDHYDYFRFRYPDMALRLQKELYAIDLAGLLSSLRDVAYAYWDELNRLGEFLTNLNRLPCSDQEDDLITHHLQFFVEWITLALSGPIRKFTGDSRKLKEANISIDAILEVFSSATSSLAATPDERQRIKRCCMRVFEILKSDIILLPDDRDSNAVALIDIKGHIDSLLPQDTKARHFNFNRKHRTKPAGAASSWSTAGKEVQDRIATNNQDTLQDPVPRLEDQDSGRRSLKRLFKRVLSLS</sequence>
<dbReference type="AlphaFoldDB" id="A0A409X113"/>
<name>A0A409X113_PSICY</name>
<dbReference type="InterPro" id="IPR027417">
    <property type="entry name" value="P-loop_NTPase"/>
</dbReference>
<feature type="region of interest" description="Disordered" evidence="2">
    <location>
        <begin position="676"/>
        <end position="695"/>
    </location>
</feature>
<organism evidence="4 5">
    <name type="scientific">Psilocybe cyanescens</name>
    <dbReference type="NCBI Taxonomy" id="93625"/>
    <lineage>
        <taxon>Eukaryota</taxon>
        <taxon>Fungi</taxon>
        <taxon>Dikarya</taxon>
        <taxon>Basidiomycota</taxon>
        <taxon>Agaricomycotina</taxon>
        <taxon>Agaricomycetes</taxon>
        <taxon>Agaricomycetidae</taxon>
        <taxon>Agaricales</taxon>
        <taxon>Agaricineae</taxon>
        <taxon>Strophariaceae</taxon>
        <taxon>Psilocybe</taxon>
    </lineage>
</organism>
<dbReference type="Pfam" id="PF24883">
    <property type="entry name" value="NPHP3_N"/>
    <property type="match status" value="1"/>
</dbReference>